<dbReference type="eggNOG" id="ENOG502QRF7">
    <property type="taxonomic scope" value="Eukaryota"/>
</dbReference>
<dbReference type="SMART" id="SM00060">
    <property type="entry name" value="FN3"/>
    <property type="match status" value="1"/>
</dbReference>
<dbReference type="PROSITE" id="PS50853">
    <property type="entry name" value="FN3"/>
    <property type="match status" value="1"/>
</dbReference>
<dbReference type="STRING" id="1097556.R4XA50"/>
<reference evidence="4 5" key="1">
    <citation type="journal article" date="2013" name="MBio">
        <title>Genome sequencing of the plant pathogen Taphrina deformans, the causal agent of peach leaf curl.</title>
        <authorList>
            <person name="Cisse O.H."/>
            <person name="Almeida J.M.G.C.F."/>
            <person name="Fonseca A."/>
            <person name="Kumar A.A."/>
            <person name="Salojaervi J."/>
            <person name="Overmyer K."/>
            <person name="Hauser P.M."/>
            <person name="Pagni M."/>
        </authorList>
    </citation>
    <scope>NUCLEOTIDE SEQUENCE [LARGE SCALE GENOMIC DNA]</scope>
    <source>
        <strain evidence="5">PYCC 5710 / ATCC 11124 / CBS 356.35 / IMI 108563 / JCM 9778 / NBRC 8474</strain>
    </source>
</reference>
<dbReference type="GO" id="GO:0000747">
    <property type="term" value="P:conjugation with cellular fusion"/>
    <property type="evidence" value="ECO:0007669"/>
    <property type="project" value="TreeGrafter"/>
</dbReference>
<dbReference type="Gene3D" id="3.40.50.10190">
    <property type="entry name" value="BRCT domain"/>
    <property type="match status" value="1"/>
</dbReference>
<evidence type="ECO:0000259" key="3">
    <source>
        <dbReference type="PROSITE" id="PS50853"/>
    </source>
</evidence>
<comment type="caution">
    <text evidence="4">The sequence shown here is derived from an EMBL/GenBank/DDBJ whole genome shotgun (WGS) entry which is preliminary data.</text>
</comment>
<dbReference type="InterPro" id="IPR001357">
    <property type="entry name" value="BRCT_dom"/>
</dbReference>
<name>R4XA50_TAPDE</name>
<dbReference type="CDD" id="cd00063">
    <property type="entry name" value="FN3"/>
    <property type="match status" value="1"/>
</dbReference>
<dbReference type="Pfam" id="PF12738">
    <property type="entry name" value="PTCB-BRCT"/>
    <property type="match status" value="1"/>
</dbReference>
<evidence type="ECO:0000313" key="4">
    <source>
        <dbReference type="EMBL" id="CCG81149.1"/>
    </source>
</evidence>
<dbReference type="PROSITE" id="PS50172">
    <property type="entry name" value="BRCT"/>
    <property type="match status" value="1"/>
</dbReference>
<dbReference type="GO" id="GO:0005802">
    <property type="term" value="C:trans-Golgi network"/>
    <property type="evidence" value="ECO:0007669"/>
    <property type="project" value="TreeGrafter"/>
</dbReference>
<dbReference type="InterPro" id="IPR036116">
    <property type="entry name" value="FN3_sf"/>
</dbReference>
<dbReference type="Gene3D" id="2.60.40.10">
    <property type="entry name" value="Immunoglobulins"/>
    <property type="match status" value="1"/>
</dbReference>
<feature type="region of interest" description="Disordered" evidence="1">
    <location>
        <begin position="392"/>
        <end position="461"/>
    </location>
</feature>
<organism evidence="4 5">
    <name type="scientific">Taphrina deformans (strain PYCC 5710 / ATCC 11124 / CBS 356.35 / IMI 108563 / JCM 9778 / NBRC 8474)</name>
    <name type="common">Peach leaf curl fungus</name>
    <name type="synonym">Lalaria deformans</name>
    <dbReference type="NCBI Taxonomy" id="1097556"/>
    <lineage>
        <taxon>Eukaryota</taxon>
        <taxon>Fungi</taxon>
        <taxon>Dikarya</taxon>
        <taxon>Ascomycota</taxon>
        <taxon>Taphrinomycotina</taxon>
        <taxon>Taphrinomycetes</taxon>
        <taxon>Taphrinales</taxon>
        <taxon>Taphrinaceae</taxon>
        <taxon>Taphrina</taxon>
    </lineage>
</organism>
<dbReference type="GO" id="GO:0034044">
    <property type="term" value="C:exomer complex"/>
    <property type="evidence" value="ECO:0007669"/>
    <property type="project" value="TreeGrafter"/>
</dbReference>
<dbReference type="InterPro" id="IPR031669">
    <property type="entry name" value="Fn3_2"/>
</dbReference>
<feature type="compositionally biased region" description="Basic and acidic residues" evidence="1">
    <location>
        <begin position="411"/>
        <end position="422"/>
    </location>
</feature>
<dbReference type="PANTHER" id="PTHR47351:SF1">
    <property type="entry name" value="CHITIN BIOSYNTHESIS PROTEIN CHS5"/>
    <property type="match status" value="1"/>
</dbReference>
<dbReference type="Proteomes" id="UP000013776">
    <property type="component" value="Unassembled WGS sequence"/>
</dbReference>
<dbReference type="InterPro" id="IPR036420">
    <property type="entry name" value="BRCT_dom_sf"/>
</dbReference>
<gene>
    <name evidence="4" type="ORF">TAPDE_000858</name>
</gene>
<evidence type="ECO:0000256" key="1">
    <source>
        <dbReference type="SAM" id="MobiDB-lite"/>
    </source>
</evidence>
<dbReference type="Pfam" id="PF16893">
    <property type="entry name" value="fn3_2"/>
    <property type="match status" value="1"/>
</dbReference>
<dbReference type="GO" id="GO:0006893">
    <property type="term" value="P:Golgi to plasma membrane transport"/>
    <property type="evidence" value="ECO:0007669"/>
    <property type="project" value="TreeGrafter"/>
</dbReference>
<dbReference type="OrthoDB" id="245697at2759"/>
<dbReference type="GO" id="GO:0046983">
    <property type="term" value="F:protein dimerization activity"/>
    <property type="evidence" value="ECO:0007669"/>
    <property type="project" value="InterPro"/>
</dbReference>
<dbReference type="InterPro" id="IPR031673">
    <property type="entry name" value="Chs5_N"/>
</dbReference>
<evidence type="ECO:0000259" key="2">
    <source>
        <dbReference type="PROSITE" id="PS50172"/>
    </source>
</evidence>
<dbReference type="SUPFAM" id="SSF49265">
    <property type="entry name" value="Fibronectin type III"/>
    <property type="match status" value="1"/>
</dbReference>
<dbReference type="PANTHER" id="PTHR47351">
    <property type="entry name" value="CHITIN BIOSYNTHESIS PROTEIN CHS5"/>
    <property type="match status" value="1"/>
</dbReference>
<dbReference type="SMART" id="SM00292">
    <property type="entry name" value="BRCT"/>
    <property type="match status" value="1"/>
</dbReference>
<accession>R4XA50</accession>
<dbReference type="EMBL" id="CAHR02000028">
    <property type="protein sequence ID" value="CCG81149.1"/>
    <property type="molecule type" value="Genomic_DNA"/>
</dbReference>
<proteinExistence type="predicted"/>
<dbReference type="InterPro" id="IPR013783">
    <property type="entry name" value="Ig-like_fold"/>
</dbReference>
<dbReference type="InterPro" id="IPR003961">
    <property type="entry name" value="FN3_dom"/>
</dbReference>
<dbReference type="SUPFAM" id="SSF52113">
    <property type="entry name" value="BRCT domain"/>
    <property type="match status" value="1"/>
</dbReference>
<protein>
    <submittedName>
        <fullName evidence="4">Chitin synthase</fullName>
    </submittedName>
</protein>
<feature type="domain" description="BRCT" evidence="2">
    <location>
        <begin position="165"/>
        <end position="254"/>
    </location>
</feature>
<dbReference type="VEuPathDB" id="FungiDB:TAPDE_000858"/>
<keyword evidence="5" id="KW-1185">Reference proteome</keyword>
<feature type="compositionally biased region" description="Polar residues" evidence="1">
    <location>
        <begin position="321"/>
        <end position="330"/>
    </location>
</feature>
<sequence length="461" mass="48957">MSVSKSRFTVAKLDAGMAILLTPDHHLIEFPSLLLPSGVAAGSIIDLSVAQNAKKEKEEHDNFVALQNDIQNLFAVHPPATPELRVKNTTQTSVVLEWNLLDLSTAEMKSLSLYKNGAKLGKIPNATTTTTKLSGLALDTDYTFQLVLKTTAGTFKSNELNVRTHKMTNLTGLNVCLSNVKQEDNDMVRATLARIGAKPPHDRVKIDTTHFVTSRGMGDEFKKAQSMNIPVVIPDFVEACEAEGRLMRVGSYYLDSDPTLRTKRVNPATSATQTSQASNVAQSATTTTTTAVAAASANNNSNDHQNDSSTAVETPADVTSVLPQRTTPISEETPVASAPDAASTPQDEQRTITAQVTGAVVSSAKQVQNVAGEGIAKAAEAITGLAATANNQSESEQVLSPAEAAPTTDATTKEEVEPHQDAVKSVVDLPSQLEAAEPVKPDGFPPSMGRANTEEMEDVAL</sequence>
<feature type="domain" description="Fibronectin type-III" evidence="3">
    <location>
        <begin position="78"/>
        <end position="171"/>
    </location>
</feature>
<dbReference type="Gene3D" id="6.20.120.50">
    <property type="match status" value="1"/>
</dbReference>
<evidence type="ECO:0000313" key="5">
    <source>
        <dbReference type="Proteomes" id="UP000013776"/>
    </source>
</evidence>
<dbReference type="Pfam" id="PF16892">
    <property type="entry name" value="CHS5_N"/>
    <property type="match status" value="1"/>
</dbReference>
<feature type="region of interest" description="Disordered" evidence="1">
    <location>
        <begin position="297"/>
        <end position="349"/>
    </location>
</feature>
<feature type="compositionally biased region" description="Low complexity" evidence="1">
    <location>
        <begin position="297"/>
        <end position="310"/>
    </location>
</feature>
<dbReference type="AlphaFoldDB" id="R4XA50"/>
<dbReference type="InterPro" id="IPR052827">
    <property type="entry name" value="CHS_Export/Cell_Fusion_Reg"/>
</dbReference>